<comment type="caution">
    <text evidence="3">The sequence shown here is derived from an EMBL/GenBank/DDBJ whole genome shotgun (WGS) entry which is preliminary data.</text>
</comment>
<organism evidence="3 4">
    <name type="scientific">Rasamsonia emersonii (strain ATCC 16479 / CBS 393.64 / IMI 116815)</name>
    <dbReference type="NCBI Taxonomy" id="1408163"/>
    <lineage>
        <taxon>Eukaryota</taxon>
        <taxon>Fungi</taxon>
        <taxon>Dikarya</taxon>
        <taxon>Ascomycota</taxon>
        <taxon>Pezizomycotina</taxon>
        <taxon>Eurotiomycetes</taxon>
        <taxon>Eurotiomycetidae</taxon>
        <taxon>Eurotiales</taxon>
        <taxon>Trichocomaceae</taxon>
        <taxon>Rasamsonia</taxon>
    </lineage>
</organism>
<gene>
    <name evidence="3" type="ORF">T310_1218</name>
</gene>
<dbReference type="InterPro" id="IPR023214">
    <property type="entry name" value="HAD_sf"/>
</dbReference>
<dbReference type="OrthoDB" id="3256520at2759"/>
<evidence type="ECO:0000313" key="4">
    <source>
        <dbReference type="Proteomes" id="UP000053958"/>
    </source>
</evidence>
<evidence type="ECO:0000313" key="3">
    <source>
        <dbReference type="EMBL" id="KKA24753.1"/>
    </source>
</evidence>
<dbReference type="InterPro" id="IPR006328">
    <property type="entry name" value="2-HAD"/>
</dbReference>
<reference evidence="3 4" key="1">
    <citation type="submission" date="2015-04" db="EMBL/GenBank/DDBJ databases">
        <authorList>
            <person name="Heijne W.H."/>
            <person name="Fedorova N.D."/>
            <person name="Nierman W.C."/>
            <person name="Vollebregt A.W."/>
            <person name="Zhao Z."/>
            <person name="Wu L."/>
            <person name="Kumar M."/>
            <person name="Stam H."/>
            <person name="van den Berg M.A."/>
            <person name="Pel H.J."/>
        </authorList>
    </citation>
    <scope>NUCLEOTIDE SEQUENCE [LARGE SCALE GENOMIC DNA]</scope>
    <source>
        <strain evidence="3 4">CBS 393.64</strain>
    </source>
</reference>
<sequence>MAANKTIIAFDLYGTLLSTGSIAKQLEGLVGSEQKASQIATAWRKYQLEYTWRLNSMGQFDTFFNVTRNSLSHALAESNAELRNEDIDVLMKAYDSLSTFPDVIPALTSLAANPDITAVVFSNGTQSMVSNSVFHSKDLSPHAGVFHDMVTVDSVKKYKPAPEVYFHLAEKMGKQQSQMGDMWLVSGNPFDIVGARSVGMKAAWVDRAGHGWQDAVMPELQPTVIGAGLDEITLPQAVSHAMELN</sequence>
<dbReference type="GeneID" id="25313569"/>
<evidence type="ECO:0000256" key="2">
    <source>
        <dbReference type="ARBA" id="ARBA00022801"/>
    </source>
</evidence>
<keyword evidence="2 3" id="KW-0378">Hydrolase</keyword>
<dbReference type="GO" id="GO:0016791">
    <property type="term" value="F:phosphatase activity"/>
    <property type="evidence" value="ECO:0007669"/>
    <property type="project" value="UniProtKB-ARBA"/>
</dbReference>
<dbReference type="Gene3D" id="1.10.150.240">
    <property type="entry name" value="Putative phosphatase, domain 2"/>
    <property type="match status" value="1"/>
</dbReference>
<dbReference type="NCBIfam" id="TIGR01428">
    <property type="entry name" value="HAD_type_II"/>
    <property type="match status" value="1"/>
</dbReference>
<protein>
    <submittedName>
        <fullName evidence="3">(S)-2-haloacid dehalogenase</fullName>
        <ecNumber evidence="3">3.8.1.2</ecNumber>
    </submittedName>
</protein>
<dbReference type="PANTHER" id="PTHR43316:SF3">
    <property type="entry name" value="HALOACID DEHALOGENASE, TYPE II (AFU_ORTHOLOGUE AFUA_2G07750)-RELATED"/>
    <property type="match status" value="1"/>
</dbReference>
<dbReference type="RefSeq" id="XP_013331365.1">
    <property type="nucleotide sequence ID" value="XM_013475911.1"/>
</dbReference>
<dbReference type="AlphaFoldDB" id="A0A0F4Z4F9"/>
<dbReference type="NCBIfam" id="TIGR01493">
    <property type="entry name" value="HAD-SF-IA-v2"/>
    <property type="match status" value="1"/>
</dbReference>
<dbReference type="PANTHER" id="PTHR43316">
    <property type="entry name" value="HYDROLASE, HALOACID DELAHOGENASE-RELATED"/>
    <property type="match status" value="1"/>
</dbReference>
<dbReference type="InterPro" id="IPR023198">
    <property type="entry name" value="PGP-like_dom2"/>
</dbReference>
<dbReference type="PRINTS" id="PR00413">
    <property type="entry name" value="HADHALOGNASE"/>
</dbReference>
<proteinExistence type="inferred from homology"/>
<dbReference type="Pfam" id="PF00702">
    <property type="entry name" value="Hydrolase"/>
    <property type="match status" value="1"/>
</dbReference>
<dbReference type="STRING" id="1408163.A0A0F4Z4F9"/>
<comment type="similarity">
    <text evidence="1">Belongs to the HAD-like hydrolase superfamily. S-2-haloalkanoic acid dehalogenase family.</text>
</comment>
<accession>A0A0F4Z4F9</accession>
<dbReference type="SFLD" id="SFLDG01129">
    <property type="entry name" value="C1.5:_HAD__Beta-PGM__Phosphata"/>
    <property type="match status" value="1"/>
</dbReference>
<dbReference type="EC" id="3.8.1.2" evidence="3"/>
<dbReference type="SFLD" id="SFLDS00003">
    <property type="entry name" value="Haloacid_Dehalogenase"/>
    <property type="match status" value="1"/>
</dbReference>
<dbReference type="Proteomes" id="UP000053958">
    <property type="component" value="Unassembled WGS sequence"/>
</dbReference>
<name>A0A0F4Z4F9_RASE3</name>
<dbReference type="GO" id="GO:0018784">
    <property type="term" value="F:(S)-2-haloacid dehalogenase activity"/>
    <property type="evidence" value="ECO:0007669"/>
    <property type="project" value="UniProtKB-EC"/>
</dbReference>
<evidence type="ECO:0000256" key="1">
    <source>
        <dbReference type="ARBA" id="ARBA00008106"/>
    </source>
</evidence>
<dbReference type="InterPro" id="IPR006439">
    <property type="entry name" value="HAD-SF_hydro_IA"/>
</dbReference>
<dbReference type="InterPro" id="IPR051540">
    <property type="entry name" value="S-2-haloacid_dehalogenase"/>
</dbReference>
<dbReference type="EMBL" id="LASV01000049">
    <property type="protein sequence ID" value="KKA24753.1"/>
    <property type="molecule type" value="Genomic_DNA"/>
</dbReference>
<dbReference type="InterPro" id="IPR036412">
    <property type="entry name" value="HAD-like_sf"/>
</dbReference>
<keyword evidence="4" id="KW-1185">Reference proteome</keyword>
<dbReference type="SUPFAM" id="SSF56784">
    <property type="entry name" value="HAD-like"/>
    <property type="match status" value="1"/>
</dbReference>
<dbReference type="Gene3D" id="3.40.50.1000">
    <property type="entry name" value="HAD superfamily/HAD-like"/>
    <property type="match status" value="1"/>
</dbReference>